<gene>
    <name evidence="2" type="ORF">GL267_02210</name>
</gene>
<dbReference type="InterPro" id="IPR008869">
    <property type="entry name" value="MlaC/ttg2D"/>
</dbReference>
<dbReference type="PANTHER" id="PTHR36573:SF1">
    <property type="entry name" value="INTERMEMBRANE PHOSPHOLIPID TRANSPORT SYSTEM BINDING PROTEIN MLAC"/>
    <property type="match status" value="1"/>
</dbReference>
<keyword evidence="1" id="KW-0732">Signal</keyword>
<dbReference type="Gene3D" id="3.10.450.710">
    <property type="entry name" value="Tgt2/MlaC"/>
    <property type="match status" value="1"/>
</dbReference>
<dbReference type="PIRSF" id="PIRSF004649">
    <property type="entry name" value="MlaC"/>
    <property type="match status" value="1"/>
</dbReference>
<sequence>MRQICWISLAFVLSAWTLPAMAEEAADTQGAVAVVEQLTNHVLKVLRANEGKPITPAIKKKVADIVLPHMDFTTMSQYVMAQYWRQMDPAQQKEFVVLFKDLLVRTYSNSLNHYHGQTVKITGSQRISQNPPVAQVNMVIRQNGGNPEIPVIYALLYTNNSWRIYNTYIDGVSMVLNYRQSFGQIAASRGIPALLQDMRAKDGEHAAPPGKTAAAA</sequence>
<proteinExistence type="predicted"/>
<dbReference type="EMBL" id="WNJL01000011">
    <property type="protein sequence ID" value="NDU41498.1"/>
    <property type="molecule type" value="Genomic_DNA"/>
</dbReference>
<feature type="signal peptide" evidence="1">
    <location>
        <begin position="1"/>
        <end position="22"/>
    </location>
</feature>
<organism evidence="2">
    <name type="scientific">Acidithiobacillus ferrianus</name>
    <dbReference type="NCBI Taxonomy" id="2678518"/>
    <lineage>
        <taxon>Bacteria</taxon>
        <taxon>Pseudomonadati</taxon>
        <taxon>Pseudomonadota</taxon>
        <taxon>Acidithiobacillia</taxon>
        <taxon>Acidithiobacillales</taxon>
        <taxon>Acidithiobacillaceae</taxon>
        <taxon>Acidithiobacillus</taxon>
    </lineage>
</organism>
<reference evidence="2" key="1">
    <citation type="submission" date="2019-11" db="EMBL/GenBank/DDBJ databases">
        <title>Acidithiobacillus ferrianus sp. nov.: a facultatively anaerobic and extremely acidophilic chemolithoautotroph.</title>
        <authorList>
            <person name="Norris P.R."/>
            <person name="Falagan C."/>
            <person name="Moya-Beltran A."/>
            <person name="Castro M."/>
            <person name="Quatrini R."/>
            <person name="Johnson D.B."/>
        </authorList>
    </citation>
    <scope>NUCLEOTIDE SEQUENCE [LARGE SCALE GENOMIC DNA]</scope>
    <source>
        <strain evidence="2">MG</strain>
    </source>
</reference>
<comment type="caution">
    <text evidence="2">The sequence shown here is derived from an EMBL/GenBank/DDBJ whole genome shotgun (WGS) entry which is preliminary data.</text>
</comment>
<protein>
    <submittedName>
        <fullName evidence="2">ABC transporter substrate-binding protein</fullName>
    </submittedName>
</protein>
<dbReference type="AlphaFoldDB" id="A0A845UIG7"/>
<dbReference type="RefSeq" id="WP_163096091.1">
    <property type="nucleotide sequence ID" value="NZ_CP127523.1"/>
</dbReference>
<feature type="chain" id="PRO_5032290152" evidence="1">
    <location>
        <begin position="23"/>
        <end position="216"/>
    </location>
</feature>
<evidence type="ECO:0000313" key="2">
    <source>
        <dbReference type="EMBL" id="NDU41498.1"/>
    </source>
</evidence>
<dbReference type="PANTHER" id="PTHR36573">
    <property type="entry name" value="INTERMEMBRANE PHOSPHOLIPID TRANSPORT SYSTEM BINDING PROTEIN MLAC"/>
    <property type="match status" value="1"/>
</dbReference>
<evidence type="ECO:0000256" key="1">
    <source>
        <dbReference type="SAM" id="SignalP"/>
    </source>
</evidence>
<accession>A0A845UIG7</accession>
<dbReference type="InterPro" id="IPR042245">
    <property type="entry name" value="Tgt2/MlaC_sf"/>
</dbReference>
<name>A0A845UIG7_9PROT</name>
<dbReference type="Pfam" id="PF05494">
    <property type="entry name" value="MlaC"/>
    <property type="match status" value="1"/>
</dbReference>